<feature type="transmembrane region" description="Helical" evidence="1">
    <location>
        <begin position="7"/>
        <end position="28"/>
    </location>
</feature>
<dbReference type="Proteomes" id="UP000219612">
    <property type="component" value="Unassembled WGS sequence"/>
</dbReference>
<dbReference type="EMBL" id="OBDY01000050">
    <property type="protein sequence ID" value="SNY74102.1"/>
    <property type="molecule type" value="Genomic_DNA"/>
</dbReference>
<feature type="transmembrane region" description="Helical" evidence="1">
    <location>
        <begin position="40"/>
        <end position="67"/>
    </location>
</feature>
<protein>
    <recommendedName>
        <fullName evidence="4">DUF1622 domain-containing protein</fullName>
    </recommendedName>
</protein>
<keyword evidence="1" id="KW-0812">Transmembrane</keyword>
<evidence type="ECO:0008006" key="4">
    <source>
        <dbReference type="Google" id="ProtNLM"/>
    </source>
</evidence>
<evidence type="ECO:0000313" key="2">
    <source>
        <dbReference type="EMBL" id="SNY74102.1"/>
    </source>
</evidence>
<keyword evidence="1" id="KW-0472">Membrane</keyword>
<keyword evidence="3" id="KW-1185">Reference proteome</keyword>
<sequence>MTALLQYASLFCVAAGLVCGALVLAVARDGRAALRTALDFWLAAGLLRLALPTSATQLLAVVAIIAVRQVVSRAISASARPRDVHQ</sequence>
<keyword evidence="1" id="KW-1133">Transmembrane helix</keyword>
<dbReference type="AlphaFoldDB" id="A0A285KN77"/>
<organism evidence="2 3">
    <name type="scientific">Paractinoplanes atraurantiacus</name>
    <dbReference type="NCBI Taxonomy" id="1036182"/>
    <lineage>
        <taxon>Bacteria</taxon>
        <taxon>Bacillati</taxon>
        <taxon>Actinomycetota</taxon>
        <taxon>Actinomycetes</taxon>
        <taxon>Micromonosporales</taxon>
        <taxon>Micromonosporaceae</taxon>
        <taxon>Paractinoplanes</taxon>
    </lineage>
</organism>
<name>A0A285KN77_9ACTN</name>
<reference evidence="2 3" key="1">
    <citation type="submission" date="2017-09" db="EMBL/GenBank/DDBJ databases">
        <authorList>
            <person name="Ehlers B."/>
            <person name="Leendertz F.H."/>
        </authorList>
    </citation>
    <scope>NUCLEOTIDE SEQUENCE [LARGE SCALE GENOMIC DNA]</scope>
    <source>
        <strain evidence="2 3">CGMCC 4.6857</strain>
    </source>
</reference>
<evidence type="ECO:0000313" key="3">
    <source>
        <dbReference type="Proteomes" id="UP000219612"/>
    </source>
</evidence>
<gene>
    <name evidence="2" type="ORF">SAMN05421748_15020</name>
</gene>
<evidence type="ECO:0000256" key="1">
    <source>
        <dbReference type="SAM" id="Phobius"/>
    </source>
</evidence>
<proteinExistence type="predicted"/>
<dbReference type="RefSeq" id="WP_097329103.1">
    <property type="nucleotide sequence ID" value="NZ_OBDY01000050.1"/>
</dbReference>
<accession>A0A285KN77</accession>